<dbReference type="Gene3D" id="3.40.50.720">
    <property type="entry name" value="NAD(P)-binding Rossmann-like Domain"/>
    <property type="match status" value="1"/>
</dbReference>
<gene>
    <name evidence="11" type="ORF">G7Y89_g6637</name>
</gene>
<proteinExistence type="inferred from homology"/>
<dbReference type="Pfam" id="PF00117">
    <property type="entry name" value="GATase"/>
    <property type="match status" value="2"/>
</dbReference>
<dbReference type="InterPro" id="IPR006805">
    <property type="entry name" value="Anth_synth_I_N"/>
</dbReference>
<dbReference type="OrthoDB" id="64220at2759"/>
<dbReference type="Gene3D" id="3.60.120.10">
    <property type="entry name" value="Anthranilate synthase"/>
    <property type="match status" value="1"/>
</dbReference>
<name>A0A8H4RKW7_9HELO</name>
<dbReference type="InterPro" id="IPR005801">
    <property type="entry name" value="ADC_synthase"/>
</dbReference>
<evidence type="ECO:0000256" key="5">
    <source>
        <dbReference type="ARBA" id="ARBA00022962"/>
    </source>
</evidence>
<comment type="similarity">
    <text evidence="3">Belongs to the zinc-containing alcohol dehydrogenase family.</text>
</comment>
<evidence type="ECO:0000259" key="10">
    <source>
        <dbReference type="SMART" id="SM00829"/>
    </source>
</evidence>
<organism evidence="11 12">
    <name type="scientific">Cudoniella acicularis</name>
    <dbReference type="NCBI Taxonomy" id="354080"/>
    <lineage>
        <taxon>Eukaryota</taxon>
        <taxon>Fungi</taxon>
        <taxon>Dikarya</taxon>
        <taxon>Ascomycota</taxon>
        <taxon>Pezizomycotina</taxon>
        <taxon>Leotiomycetes</taxon>
        <taxon>Helotiales</taxon>
        <taxon>Tricladiaceae</taxon>
        <taxon>Cudoniella</taxon>
    </lineage>
</organism>
<comment type="catalytic activity">
    <reaction evidence="1">
        <text>chorismate + L-glutamine = 4-amino-4-deoxychorismate + L-glutamate</text>
        <dbReference type="Rhea" id="RHEA:11672"/>
        <dbReference type="ChEBI" id="CHEBI:29748"/>
        <dbReference type="ChEBI" id="CHEBI:29985"/>
        <dbReference type="ChEBI" id="CHEBI:58359"/>
        <dbReference type="ChEBI" id="CHEBI:58406"/>
        <dbReference type="EC" id="2.6.1.85"/>
    </reaction>
</comment>
<dbReference type="SUPFAM" id="SSF50129">
    <property type="entry name" value="GroES-like"/>
    <property type="match status" value="1"/>
</dbReference>
<evidence type="ECO:0000256" key="8">
    <source>
        <dbReference type="ARBA" id="ARBA00031904"/>
    </source>
</evidence>
<dbReference type="Gene3D" id="3.40.50.880">
    <property type="match status" value="1"/>
</dbReference>
<dbReference type="InterPro" id="IPR047122">
    <property type="entry name" value="Trans-enoyl_RdTase-like"/>
</dbReference>
<evidence type="ECO:0000256" key="1">
    <source>
        <dbReference type="ARBA" id="ARBA00001000"/>
    </source>
</evidence>
<dbReference type="AlphaFoldDB" id="A0A8H4RKW7"/>
<dbReference type="GO" id="GO:0046654">
    <property type="term" value="P:tetrahydrofolate biosynthetic process"/>
    <property type="evidence" value="ECO:0007669"/>
    <property type="project" value="UniProtKB-UniPathway"/>
</dbReference>
<dbReference type="InterPro" id="IPR020843">
    <property type="entry name" value="ER"/>
</dbReference>
<evidence type="ECO:0000313" key="11">
    <source>
        <dbReference type="EMBL" id="KAF4631493.1"/>
    </source>
</evidence>
<dbReference type="GO" id="GO:0046820">
    <property type="term" value="F:4-amino-4-deoxychorismate synthase activity"/>
    <property type="evidence" value="ECO:0007669"/>
    <property type="project" value="UniProtKB-EC"/>
</dbReference>
<dbReference type="InterPro" id="IPR006221">
    <property type="entry name" value="TrpG/PapA_dom"/>
</dbReference>
<dbReference type="InterPro" id="IPR036291">
    <property type="entry name" value="NAD(P)-bd_dom_sf"/>
</dbReference>
<accession>A0A8H4RKW7</accession>
<keyword evidence="5" id="KW-0315">Glutamine amidotransferase</keyword>
<protein>
    <recommendedName>
        <fullName evidence="8">p-aminobenzoic acid synthase</fullName>
    </recommendedName>
    <alternativeName>
        <fullName evidence="7">Para-aminobenzoate synthase</fullName>
    </alternativeName>
</protein>
<feature type="region of interest" description="Disordered" evidence="9">
    <location>
        <begin position="560"/>
        <end position="581"/>
    </location>
</feature>
<evidence type="ECO:0000256" key="4">
    <source>
        <dbReference type="ARBA" id="ARBA00022909"/>
    </source>
</evidence>
<dbReference type="SUPFAM" id="SSF56322">
    <property type="entry name" value="ADC synthase"/>
    <property type="match status" value="1"/>
</dbReference>
<dbReference type="SMART" id="SM00829">
    <property type="entry name" value="PKS_ER"/>
    <property type="match status" value="1"/>
</dbReference>
<evidence type="ECO:0000313" key="12">
    <source>
        <dbReference type="Proteomes" id="UP000566819"/>
    </source>
</evidence>
<dbReference type="Pfam" id="PF08240">
    <property type="entry name" value="ADH_N"/>
    <property type="match status" value="1"/>
</dbReference>
<dbReference type="EMBL" id="JAAMPI010000438">
    <property type="protein sequence ID" value="KAF4631493.1"/>
    <property type="molecule type" value="Genomic_DNA"/>
</dbReference>
<dbReference type="PANTHER" id="PTHR45348">
    <property type="entry name" value="HYPOTHETICAL OXIDOREDUCTASE (EUROFUNG)"/>
    <property type="match status" value="1"/>
</dbReference>
<evidence type="ECO:0000256" key="7">
    <source>
        <dbReference type="ARBA" id="ARBA00031329"/>
    </source>
</evidence>
<dbReference type="CDD" id="cd01743">
    <property type="entry name" value="GATase1_Anthranilate_Synthase"/>
    <property type="match status" value="1"/>
</dbReference>
<evidence type="ECO:0000256" key="9">
    <source>
        <dbReference type="SAM" id="MobiDB-lite"/>
    </source>
</evidence>
<keyword evidence="4" id="KW-0289">Folate biosynthesis</keyword>
<dbReference type="UniPathway" id="UPA00077">
    <property type="reaction ID" value="UER00149"/>
</dbReference>
<dbReference type="SUPFAM" id="SSF52317">
    <property type="entry name" value="Class I glutamine amidotransferase-like"/>
    <property type="match status" value="1"/>
</dbReference>
<comment type="pathway">
    <text evidence="2">Cofactor biosynthesis; tetrahydrofolate biosynthesis; 4-aminobenzoate from chorismate: step 1/2.</text>
</comment>
<evidence type="ECO:0000256" key="3">
    <source>
        <dbReference type="ARBA" id="ARBA00008072"/>
    </source>
</evidence>
<dbReference type="Proteomes" id="UP000566819">
    <property type="component" value="Unassembled WGS sequence"/>
</dbReference>
<sequence>MLIPKPLILFIDAYDSFSNNIISLLETTLDASVRTIKIDDPCFETDDALHNELRHYAAVVCGPGPGHPEKKQDVGLMKRIWSLGEQETIPVLGICLGFQTLCLEFGSSIKRLKGAQHGMIRKVAHVGELGLNKDNSIFDGVGEIQATLYQSLCADIGQDMISENGWTTQKWNSTDECPNLVPLAWVESDLLEDNDSGVKDRRVLVAVRHRTKPFWALQYHPESICTNHESQKVISNWFKHAQIWNRQCRVQSIQLRGQAQGHSATRESLLRTSEKYRPMLNGSSNFPFGSHFSADYETEEIYYSRTLDFQGQISVADIVEKIQDIRHDQIILESSNAYEKSVGSADVRGRYSIIALDIQENLRFEYTIHSNTIFVIHPSTEIGKKHITSTNLPQFGGVWPFLAQYLEKRQIKNGIADSPFWGGFMGYTTYELGLEGIGVEPRGKREHKRPDLSLVWVTRSLVVDHVKNKIYLQRLASEEDKSLTTAWMNDTVSRLEPVLHGLEAKSPPSTLFILPKPNPLSINIPKDSEYDTKVCLCQESIRSGDSYELCLTDQTTVTLPRHQPQSQSNNPHTHPLKPIKTSDPSWSLYRTLRTRQPAPYTSPGPNQLLIKNHAIAINPVDWAKQTTGNLMFRWLKYPIVLGLDVAGEVVEVGPSTPPSALQFKIGDRVVGNATGMDEHVNRAEEGGFQEYTILRTHLTAHIPSNISYENACVIPLGLSTAACGLFLPTQLALSLPTSPAPKPRNEILVVWGGSTSVGCNAIQLGVASGYEVITTASPKNFEYMRQLGASHVFDYRDPETVKEIIAFLKGKTCAGALAIGSKSTEACFSIVSASKGRKFVSQASGPVDIYNLPKGVFEIISTVAGMLWWNICMAFKTRTKGVQSKFFSGGDLLRNETVAKGVYNEFLPAALRDGGFVPAPEPLVVGKGLERVQEALDVSRKGVSAKKVVVIL</sequence>
<dbReference type="SUPFAM" id="SSF51735">
    <property type="entry name" value="NAD(P)-binding Rossmann-fold domains"/>
    <property type="match status" value="1"/>
</dbReference>
<dbReference type="PANTHER" id="PTHR45348:SF2">
    <property type="entry name" value="ZINC-TYPE ALCOHOL DEHYDROGENASE-LIKE PROTEIN C2E1P3.01"/>
    <property type="match status" value="1"/>
</dbReference>
<feature type="domain" description="Enoyl reductase (ER)" evidence="10">
    <location>
        <begin position="587"/>
        <end position="950"/>
    </location>
</feature>
<dbReference type="Gene3D" id="3.90.180.10">
    <property type="entry name" value="Medium-chain alcohol dehydrogenases, catalytic domain"/>
    <property type="match status" value="1"/>
</dbReference>
<dbReference type="PRINTS" id="PR00097">
    <property type="entry name" value="ANTSNTHASEII"/>
</dbReference>
<feature type="compositionally biased region" description="Polar residues" evidence="9">
    <location>
        <begin position="560"/>
        <end position="572"/>
    </location>
</feature>
<reference evidence="11 12" key="1">
    <citation type="submission" date="2020-03" db="EMBL/GenBank/DDBJ databases">
        <title>Draft Genome Sequence of Cudoniella acicularis.</title>
        <authorList>
            <person name="Buettner E."/>
            <person name="Kellner H."/>
        </authorList>
    </citation>
    <scope>NUCLEOTIDE SEQUENCE [LARGE SCALE GENOMIC DNA]</scope>
    <source>
        <strain evidence="11 12">DSM 108380</strain>
    </source>
</reference>
<dbReference type="CDD" id="cd08249">
    <property type="entry name" value="enoyl_reductase_like"/>
    <property type="match status" value="1"/>
</dbReference>
<dbReference type="InterPro" id="IPR013154">
    <property type="entry name" value="ADH-like_N"/>
</dbReference>
<dbReference type="InterPro" id="IPR017926">
    <property type="entry name" value="GATASE"/>
</dbReference>
<comment type="caution">
    <text evidence="11">The sequence shown here is derived from an EMBL/GenBank/DDBJ whole genome shotgun (WGS) entry which is preliminary data.</text>
</comment>
<dbReference type="GO" id="GO:0016651">
    <property type="term" value="F:oxidoreductase activity, acting on NAD(P)H"/>
    <property type="evidence" value="ECO:0007669"/>
    <property type="project" value="InterPro"/>
</dbReference>
<keyword evidence="6" id="KW-0560">Oxidoreductase</keyword>
<dbReference type="PROSITE" id="PS51273">
    <property type="entry name" value="GATASE_TYPE_1"/>
    <property type="match status" value="1"/>
</dbReference>
<evidence type="ECO:0000256" key="2">
    <source>
        <dbReference type="ARBA" id="ARBA00005009"/>
    </source>
</evidence>
<dbReference type="GO" id="GO:0046656">
    <property type="term" value="P:folic acid biosynthetic process"/>
    <property type="evidence" value="ECO:0007669"/>
    <property type="project" value="UniProtKB-KW"/>
</dbReference>
<dbReference type="InterPro" id="IPR011032">
    <property type="entry name" value="GroES-like_sf"/>
</dbReference>
<dbReference type="Pfam" id="PF04715">
    <property type="entry name" value="Anth_synt_I_N"/>
    <property type="match status" value="1"/>
</dbReference>
<dbReference type="InterPro" id="IPR029062">
    <property type="entry name" value="Class_I_gatase-like"/>
</dbReference>
<evidence type="ECO:0000256" key="6">
    <source>
        <dbReference type="ARBA" id="ARBA00023002"/>
    </source>
</evidence>
<keyword evidence="12" id="KW-1185">Reference proteome</keyword>